<proteinExistence type="predicted"/>
<evidence type="ECO:0000256" key="1">
    <source>
        <dbReference type="SAM" id="Coils"/>
    </source>
</evidence>
<dbReference type="AlphaFoldDB" id="A0A5J4QL43"/>
<feature type="coiled-coil region" evidence="1">
    <location>
        <begin position="110"/>
        <end position="137"/>
    </location>
</feature>
<dbReference type="EMBL" id="SNRY01003007">
    <property type="protein sequence ID" value="KAA6322596.1"/>
    <property type="molecule type" value="Genomic_DNA"/>
</dbReference>
<organism evidence="4">
    <name type="scientific">termite gut metagenome</name>
    <dbReference type="NCBI Taxonomy" id="433724"/>
    <lineage>
        <taxon>unclassified sequences</taxon>
        <taxon>metagenomes</taxon>
        <taxon>organismal metagenomes</taxon>
    </lineage>
</organism>
<feature type="compositionally biased region" description="Basic and acidic residues" evidence="2">
    <location>
        <begin position="40"/>
        <end position="54"/>
    </location>
</feature>
<keyword evidence="1" id="KW-0175">Coiled coil</keyword>
<sequence>PMPKDEELVSDKREAYERDAMQQKEQERMRSLQDFSLRLSDAEQQSKEEEERQWRMAPKPVGYAKNPERFGDGSSSTTAIHSSTVAYQNINKQLGAWYEQSVTKEDEQSQLALEWRIQELERKLDEEAMRKKSQDEQLEMMERSYQLAAKYMPQTTTQAATPVAVDGQGATRTGSGATTAAGSFTPGAGQSGKAVAQPVKQVRQNVVSSLAAPMSNEEFVQGYSKPRNLGFLTVAGNEGIQDKNSIRACVYQTVTLTAGKELQIRLLEPMWAGDMLIPANTIITGACRITGERMDVTINSIQYADNIIPIELLVYDTDGQRGIFVPNSDEVKAAKEIAATLANSAGSSIMISDNAGSQLAADMGKGLIQGASQYVSKKISLVKITLKAGYRLLLLPKTQ</sequence>
<name>A0A5J4QL43_9ZZZZ</name>
<dbReference type="Pfam" id="PF12508">
    <property type="entry name" value="Transposon_TraM"/>
    <property type="match status" value="1"/>
</dbReference>
<feature type="domain" description="Conjugative transposon TraM C-terminal" evidence="3">
    <location>
        <begin position="246"/>
        <end position="394"/>
    </location>
</feature>
<accession>A0A5J4QL43</accession>
<protein>
    <recommendedName>
        <fullName evidence="3">Conjugative transposon TraM C-terminal domain-containing protein</fullName>
    </recommendedName>
</protein>
<evidence type="ECO:0000259" key="3">
    <source>
        <dbReference type="Pfam" id="PF12508"/>
    </source>
</evidence>
<evidence type="ECO:0000256" key="2">
    <source>
        <dbReference type="SAM" id="MobiDB-lite"/>
    </source>
</evidence>
<feature type="compositionally biased region" description="Low complexity" evidence="2">
    <location>
        <begin position="167"/>
        <end position="188"/>
    </location>
</feature>
<feature type="region of interest" description="Disordered" evidence="2">
    <location>
        <begin position="167"/>
        <end position="196"/>
    </location>
</feature>
<feature type="region of interest" description="Disordered" evidence="2">
    <location>
        <begin position="1"/>
        <end position="76"/>
    </location>
</feature>
<dbReference type="InterPro" id="IPR022187">
    <property type="entry name" value="Conjug_transposon_TraM"/>
</dbReference>
<reference evidence="4" key="1">
    <citation type="submission" date="2019-03" db="EMBL/GenBank/DDBJ databases">
        <title>Single cell metagenomics reveals metabolic interactions within the superorganism composed of flagellate Streblomastix strix and complex community of Bacteroidetes bacteria on its surface.</title>
        <authorList>
            <person name="Treitli S.C."/>
            <person name="Kolisko M."/>
            <person name="Husnik F."/>
            <person name="Keeling P."/>
            <person name="Hampl V."/>
        </authorList>
    </citation>
    <scope>NUCLEOTIDE SEQUENCE</scope>
    <source>
        <strain evidence="4">STM</strain>
    </source>
</reference>
<feature type="non-terminal residue" evidence="4">
    <location>
        <position position="1"/>
    </location>
</feature>
<feature type="compositionally biased region" description="Basic and acidic residues" evidence="2">
    <location>
        <begin position="1"/>
        <end position="31"/>
    </location>
</feature>
<dbReference type="NCBIfam" id="TIGR03779">
    <property type="entry name" value="Bac_Flav_CT_M"/>
    <property type="match status" value="1"/>
</dbReference>
<dbReference type="InterPro" id="IPR055407">
    <property type="entry name" value="TraM_C"/>
</dbReference>
<gene>
    <name evidence="4" type="ORF">EZS27_027875</name>
</gene>
<evidence type="ECO:0000313" key="4">
    <source>
        <dbReference type="EMBL" id="KAA6322596.1"/>
    </source>
</evidence>
<comment type="caution">
    <text evidence="4">The sequence shown here is derived from an EMBL/GenBank/DDBJ whole genome shotgun (WGS) entry which is preliminary data.</text>
</comment>